<comment type="caution">
    <text evidence="4">The sequence shown here is derived from an EMBL/GenBank/DDBJ whole genome shotgun (WGS) entry which is preliminary data.</text>
</comment>
<organism evidence="4 5">
    <name type="scientific">Azomonas agilis</name>
    <dbReference type="NCBI Taxonomy" id="116849"/>
    <lineage>
        <taxon>Bacteria</taxon>
        <taxon>Pseudomonadati</taxon>
        <taxon>Pseudomonadota</taxon>
        <taxon>Gammaproteobacteria</taxon>
        <taxon>Pseudomonadales</taxon>
        <taxon>Pseudomonadaceae</taxon>
        <taxon>Azomonas</taxon>
    </lineage>
</organism>
<evidence type="ECO:0000313" key="4">
    <source>
        <dbReference type="EMBL" id="TWH76124.1"/>
    </source>
</evidence>
<dbReference type="OrthoDB" id="8558195at2"/>
<evidence type="ECO:0000259" key="3">
    <source>
        <dbReference type="PROSITE" id="PS51724"/>
    </source>
</evidence>
<feature type="compositionally biased region" description="Basic and acidic residues" evidence="1">
    <location>
        <begin position="345"/>
        <end position="354"/>
    </location>
</feature>
<protein>
    <submittedName>
        <fullName evidence="4">Sporulation related protein</fullName>
    </submittedName>
</protein>
<feature type="region of interest" description="Disordered" evidence="1">
    <location>
        <begin position="1"/>
        <end position="25"/>
    </location>
</feature>
<dbReference type="PANTHER" id="PTHR38687:SF1">
    <property type="entry name" value="CELL DIVISION PROTEIN DEDD"/>
    <property type="match status" value="1"/>
</dbReference>
<dbReference type="RefSeq" id="WP_144570781.1">
    <property type="nucleotide sequence ID" value="NZ_VLKG01000003.1"/>
</dbReference>
<feature type="transmembrane region" description="Helical" evidence="2">
    <location>
        <begin position="30"/>
        <end position="48"/>
    </location>
</feature>
<feature type="compositionally biased region" description="Pro residues" evidence="1">
    <location>
        <begin position="183"/>
        <end position="195"/>
    </location>
</feature>
<reference evidence="4 5" key="1">
    <citation type="submission" date="2019-07" db="EMBL/GenBank/DDBJ databases">
        <title>Genomic Encyclopedia of Type Strains, Phase I: the one thousand microbial genomes (KMG-I) project.</title>
        <authorList>
            <person name="Kyrpides N."/>
        </authorList>
    </citation>
    <scope>NUCLEOTIDE SEQUENCE [LARGE SCALE GENOMIC DNA]</scope>
    <source>
        <strain evidence="4 5">DSM 375</strain>
    </source>
</reference>
<name>A0A562IZX5_9GAMM</name>
<dbReference type="InterPro" id="IPR036680">
    <property type="entry name" value="SPOR-like_sf"/>
</dbReference>
<dbReference type="GO" id="GO:0030428">
    <property type="term" value="C:cell septum"/>
    <property type="evidence" value="ECO:0007669"/>
    <property type="project" value="TreeGrafter"/>
</dbReference>
<sequence>MTYKNSAYQRGASRHQPQPPAAEPAKTLPGWVWMVGGILIGTLVVFFLDFNSSKDKGSEEVASAPAQPTEAHPTSNTGAATSSEPPKPKYDFYTLLPDSKVILPPGAVEEPPPPTAHTEAKPESPLANAALPAAAAVTAVAAAALASKAMQSNNNAAPPPNNYQLSPPSHAVTVTAPTKPSAPTAPKPAATPAPAKPATAQQAQQPVQPKTPPASAATTTPAKPVAATVTAPVATAAKPTTTTTAPAAMAAKPVTPAPEATPAPTLAKLQNPPSATTQAQAQAQKPAQAQAAKLFLQAGSFRKADDADRTRAEMLLMGVNARVETTTVRGETWHRVLVGPYNSQDKLDQARKELSSSGYSNLVPQKR</sequence>
<accession>A0A562IZX5</accession>
<dbReference type="GO" id="GO:0032153">
    <property type="term" value="C:cell division site"/>
    <property type="evidence" value="ECO:0007669"/>
    <property type="project" value="TreeGrafter"/>
</dbReference>
<feature type="compositionally biased region" description="Polar residues" evidence="1">
    <location>
        <begin position="72"/>
        <end position="84"/>
    </location>
</feature>
<feature type="region of interest" description="Disordered" evidence="1">
    <location>
        <begin position="102"/>
        <end position="127"/>
    </location>
</feature>
<keyword evidence="2" id="KW-1133">Transmembrane helix</keyword>
<evidence type="ECO:0000256" key="1">
    <source>
        <dbReference type="SAM" id="MobiDB-lite"/>
    </source>
</evidence>
<feature type="region of interest" description="Disordered" evidence="1">
    <location>
        <begin position="56"/>
        <end position="90"/>
    </location>
</feature>
<feature type="compositionally biased region" description="Low complexity" evidence="1">
    <location>
        <begin position="171"/>
        <end position="182"/>
    </location>
</feature>
<keyword evidence="5" id="KW-1185">Reference proteome</keyword>
<feature type="region of interest" description="Disordered" evidence="1">
    <location>
        <begin position="152"/>
        <end position="288"/>
    </location>
</feature>
<evidence type="ECO:0000256" key="2">
    <source>
        <dbReference type="SAM" id="Phobius"/>
    </source>
</evidence>
<dbReference type="GO" id="GO:0032506">
    <property type="term" value="P:cytokinetic process"/>
    <property type="evidence" value="ECO:0007669"/>
    <property type="project" value="TreeGrafter"/>
</dbReference>
<feature type="compositionally biased region" description="Low complexity" evidence="1">
    <location>
        <begin position="275"/>
        <end position="288"/>
    </location>
</feature>
<dbReference type="PROSITE" id="PS51724">
    <property type="entry name" value="SPOR"/>
    <property type="match status" value="1"/>
</dbReference>
<keyword evidence="2" id="KW-0472">Membrane</keyword>
<dbReference type="Proteomes" id="UP000319627">
    <property type="component" value="Unassembled WGS sequence"/>
</dbReference>
<dbReference type="InterPro" id="IPR052521">
    <property type="entry name" value="Cell_div_SPOR-domain"/>
</dbReference>
<dbReference type="Pfam" id="PF05036">
    <property type="entry name" value="SPOR"/>
    <property type="match status" value="1"/>
</dbReference>
<feature type="domain" description="SPOR" evidence="3">
    <location>
        <begin position="288"/>
        <end position="366"/>
    </location>
</feature>
<proteinExistence type="predicted"/>
<dbReference type="SUPFAM" id="SSF110997">
    <property type="entry name" value="Sporulation related repeat"/>
    <property type="match status" value="1"/>
</dbReference>
<dbReference type="EMBL" id="VLKG01000003">
    <property type="protein sequence ID" value="TWH76124.1"/>
    <property type="molecule type" value="Genomic_DNA"/>
</dbReference>
<dbReference type="AlphaFoldDB" id="A0A562IZX5"/>
<feature type="compositionally biased region" description="Polar residues" evidence="1">
    <location>
        <begin position="355"/>
        <end position="367"/>
    </location>
</feature>
<keyword evidence="2" id="KW-0812">Transmembrane</keyword>
<dbReference type="PANTHER" id="PTHR38687">
    <property type="entry name" value="CELL DIVISION PROTEIN DEDD-RELATED"/>
    <property type="match status" value="1"/>
</dbReference>
<dbReference type="GO" id="GO:0042834">
    <property type="term" value="F:peptidoglycan binding"/>
    <property type="evidence" value="ECO:0007669"/>
    <property type="project" value="InterPro"/>
</dbReference>
<gene>
    <name evidence="4" type="ORF">LX59_01043</name>
</gene>
<feature type="region of interest" description="Disordered" evidence="1">
    <location>
        <begin position="338"/>
        <end position="367"/>
    </location>
</feature>
<feature type="compositionally biased region" description="Low complexity" evidence="1">
    <location>
        <begin position="196"/>
        <end position="254"/>
    </location>
</feature>
<dbReference type="InterPro" id="IPR007730">
    <property type="entry name" value="SPOR-like_dom"/>
</dbReference>
<dbReference type="Gene3D" id="3.30.70.1070">
    <property type="entry name" value="Sporulation related repeat"/>
    <property type="match status" value="1"/>
</dbReference>
<evidence type="ECO:0000313" key="5">
    <source>
        <dbReference type="Proteomes" id="UP000319627"/>
    </source>
</evidence>